<comment type="caution">
    <text evidence="2">The sequence shown here is derived from an EMBL/GenBank/DDBJ whole genome shotgun (WGS) entry which is preliminary data.</text>
</comment>
<dbReference type="AlphaFoldDB" id="A0A1J4JA94"/>
<evidence type="ECO:0000313" key="2">
    <source>
        <dbReference type="EMBL" id="OHS94555.1"/>
    </source>
</evidence>
<feature type="transmembrane region" description="Helical" evidence="1">
    <location>
        <begin position="134"/>
        <end position="157"/>
    </location>
</feature>
<keyword evidence="1" id="KW-0472">Membrane</keyword>
<accession>A0A1J4JA94</accession>
<keyword evidence="3" id="KW-1185">Reference proteome</keyword>
<dbReference type="GeneID" id="94847243"/>
<dbReference type="Proteomes" id="UP000179807">
    <property type="component" value="Unassembled WGS sequence"/>
</dbReference>
<protein>
    <submittedName>
        <fullName evidence="2">Uncharacterized protein</fullName>
    </submittedName>
</protein>
<reference evidence="2" key="1">
    <citation type="submission" date="2016-10" db="EMBL/GenBank/DDBJ databases">
        <authorList>
            <person name="Benchimol M."/>
            <person name="Almeida L.G."/>
            <person name="Vasconcelos A.T."/>
            <person name="Perreira-Neves A."/>
            <person name="Rosa I.A."/>
            <person name="Tasca T."/>
            <person name="Bogo M.R."/>
            <person name="de Souza W."/>
        </authorList>
    </citation>
    <scope>NUCLEOTIDE SEQUENCE [LARGE SCALE GENOMIC DNA]</scope>
    <source>
        <strain evidence="2">K</strain>
    </source>
</reference>
<evidence type="ECO:0000256" key="1">
    <source>
        <dbReference type="SAM" id="Phobius"/>
    </source>
</evidence>
<dbReference type="EMBL" id="MLAK01001309">
    <property type="protein sequence ID" value="OHS94555.1"/>
    <property type="molecule type" value="Genomic_DNA"/>
</dbReference>
<dbReference type="VEuPathDB" id="TrichDB:TRFO_39264"/>
<keyword evidence="1" id="KW-0812">Transmembrane</keyword>
<sequence length="187" mass="21054">MDEQVDVIEDPIADCIIENPLLLHTILTQSSRDKSKRDASSQNKVKRVQFAERPIIYKSTPFPRSSVGVLSNVDMDEIDLSYINAMESSLNGINGNVSIGYLDTDFLINEMPKQSCLKNNEFTLRTPVDAENQVTFGSIAVLLLSLSLLFFLIWWTVNKLLMVEIESQVGDHVMDKVVRAAHALKRL</sequence>
<dbReference type="RefSeq" id="XP_068347692.1">
    <property type="nucleotide sequence ID" value="XM_068512539.1"/>
</dbReference>
<evidence type="ECO:0000313" key="3">
    <source>
        <dbReference type="Proteomes" id="UP000179807"/>
    </source>
</evidence>
<organism evidence="2 3">
    <name type="scientific">Tritrichomonas foetus</name>
    <dbReference type="NCBI Taxonomy" id="1144522"/>
    <lineage>
        <taxon>Eukaryota</taxon>
        <taxon>Metamonada</taxon>
        <taxon>Parabasalia</taxon>
        <taxon>Tritrichomonadida</taxon>
        <taxon>Tritrichomonadidae</taxon>
        <taxon>Tritrichomonas</taxon>
    </lineage>
</organism>
<proteinExistence type="predicted"/>
<name>A0A1J4JA94_9EUKA</name>
<gene>
    <name evidence="2" type="ORF">TRFO_39264</name>
</gene>
<keyword evidence="1" id="KW-1133">Transmembrane helix</keyword>